<dbReference type="HOGENOM" id="CLU_012817_13_3_4"/>
<dbReference type="Gene3D" id="1.20.1600.10">
    <property type="entry name" value="Outer membrane efflux proteins (OEP)"/>
    <property type="match status" value="1"/>
</dbReference>
<dbReference type="NCBIfam" id="TIGR01845">
    <property type="entry name" value="outer_NodT"/>
    <property type="match status" value="1"/>
</dbReference>
<dbReference type="PANTHER" id="PTHR30203">
    <property type="entry name" value="OUTER MEMBRANE CATION EFFLUX PROTEIN"/>
    <property type="match status" value="1"/>
</dbReference>
<dbReference type="Gene3D" id="2.20.200.10">
    <property type="entry name" value="Outer membrane efflux proteins (OEP)"/>
    <property type="match status" value="1"/>
</dbReference>
<dbReference type="SUPFAM" id="SSF56954">
    <property type="entry name" value="Outer membrane efflux proteins (OEP)"/>
    <property type="match status" value="1"/>
</dbReference>
<organism evidence="4 5">
    <name type="scientific">Herbaspirillum seropedicae (strain SmR1)</name>
    <dbReference type="NCBI Taxonomy" id="757424"/>
    <lineage>
        <taxon>Bacteria</taxon>
        <taxon>Pseudomonadati</taxon>
        <taxon>Pseudomonadota</taxon>
        <taxon>Betaproteobacteria</taxon>
        <taxon>Burkholderiales</taxon>
        <taxon>Oxalobacteraceae</taxon>
        <taxon>Herbaspirillum</taxon>
    </lineage>
</organism>
<dbReference type="PANTHER" id="PTHR30203:SF33">
    <property type="entry name" value="BLR4455 PROTEIN"/>
    <property type="match status" value="1"/>
</dbReference>
<keyword evidence="2 4" id="KW-0449">Lipoprotein</keyword>
<evidence type="ECO:0000313" key="5">
    <source>
        <dbReference type="Proteomes" id="UP000000329"/>
    </source>
</evidence>
<evidence type="ECO:0000256" key="1">
    <source>
        <dbReference type="ARBA" id="ARBA00007613"/>
    </source>
</evidence>
<keyword evidence="2" id="KW-1134">Transmembrane beta strand</keyword>
<comment type="similarity">
    <text evidence="1 2">Belongs to the outer membrane factor (OMF) (TC 1.B.17) family.</text>
</comment>
<evidence type="ECO:0000313" key="4">
    <source>
        <dbReference type="EMBL" id="ADJ63455.1"/>
    </source>
</evidence>
<dbReference type="GO" id="GO:0005886">
    <property type="term" value="C:plasma membrane"/>
    <property type="evidence" value="ECO:0007669"/>
    <property type="project" value="UniProtKB-SubCell"/>
</dbReference>
<feature type="region of interest" description="Disordered" evidence="3">
    <location>
        <begin position="110"/>
        <end position="132"/>
    </location>
</feature>
<proteinExistence type="inferred from homology"/>
<dbReference type="AlphaFoldDB" id="D8ISB1"/>
<keyword evidence="2" id="KW-0812">Transmembrane</keyword>
<evidence type="ECO:0000256" key="2">
    <source>
        <dbReference type="RuleBase" id="RU362097"/>
    </source>
</evidence>
<sequence>MSRTMSRHLRLLPTLALCACAPLTAPLPPSALDLPTHYPRTLAEDAPANAAPTASAIGWQDYFPQAPLQALIAEALRHNPDLRDIRLRLQQVQAQWRIQRSTGLPTVNLEAQARRSRGPLEPPESGPAASTREYRVGLGASSWELDFWGRIASLNEAALQEWMASRAAEQALVISLIGQVAAAWTSLRELDERLHLLETLQAATAESLALMQARHDAGRADAAALAQQRSELAQMRAEQAELQQMRASQRSTLEMLAGLTQLPAALEPAPTTILLPFALAPGLPSTLLAARPDIIAAEHRLQASAAQVAAARAAFFPRISLTAFGGVASTALQDLFKGPSRAWNFVPEISLPLLDGGLRQSRYDIAALDQQRALLDYERTVQNAFREVAQRLEEAHWLKEQLRLRREVVQQQAQRQAQMHMRLRYGRASRLDVLESERDHLRAQQRQHMLEHALLRNQIALYVALGGGTQALSASSPSQQE</sequence>
<keyword evidence="2" id="KW-0472">Membrane</keyword>
<dbReference type="KEGG" id="hse:Hsero_1951"/>
<dbReference type="eggNOG" id="COG1538">
    <property type="taxonomic scope" value="Bacteria"/>
</dbReference>
<gene>
    <name evidence="4" type="primary">tolC</name>
    <name evidence="4" type="ordered locus">Hsero_1951</name>
</gene>
<keyword evidence="2" id="KW-0564">Palmitate</keyword>
<dbReference type="Pfam" id="PF02321">
    <property type="entry name" value="OEP"/>
    <property type="match status" value="2"/>
</dbReference>
<dbReference type="InterPro" id="IPR010131">
    <property type="entry name" value="MdtP/NodT-like"/>
</dbReference>
<keyword evidence="2" id="KW-0732">Signal</keyword>
<dbReference type="GO" id="GO:0015562">
    <property type="term" value="F:efflux transmembrane transporter activity"/>
    <property type="evidence" value="ECO:0007669"/>
    <property type="project" value="InterPro"/>
</dbReference>
<protein>
    <submittedName>
        <fullName evidence="4">Outer membrane drug efflux lipoprotein</fullName>
    </submittedName>
</protein>
<feature type="chain" id="PRO_5001438048" evidence="2">
    <location>
        <begin position="32"/>
        <end position="481"/>
    </location>
</feature>
<evidence type="ECO:0000256" key="3">
    <source>
        <dbReference type="SAM" id="MobiDB-lite"/>
    </source>
</evidence>
<feature type="signal peptide" evidence="2">
    <location>
        <begin position="1"/>
        <end position="31"/>
    </location>
</feature>
<dbReference type="STRING" id="757424.Hsero_1951"/>
<accession>D8ISB1</accession>
<dbReference type="InterPro" id="IPR003423">
    <property type="entry name" value="OMP_efflux"/>
</dbReference>
<reference evidence="4 5" key="1">
    <citation type="submission" date="2010-04" db="EMBL/GenBank/DDBJ databases">
        <title>The genome of Herbaspirillum seropedicae SmR1, an endophytic, nitrogen-fixing, plant-growth promoting beta-Proteobacteria.</title>
        <authorList>
            <person name="Pedrosa F.O."/>
            <person name="Monteiro R.A."/>
            <person name="Wassem R."/>
            <person name="Cruz L.M."/>
            <person name="Ayub R.A."/>
            <person name="Colauto N.B."/>
            <person name="Fernandez M.A."/>
            <person name="Fungaro M.H.P."/>
            <person name="Grisard E.C."/>
            <person name="Hungria M."/>
            <person name="Madeira H.M.F."/>
            <person name="Nodari R.O."/>
            <person name="Osaku C.A."/>
            <person name="Petzl-Erler M.L."/>
            <person name="Terenzi H."/>
            <person name="Vieira L.G.E."/>
            <person name="Almeida M.I.M."/>
            <person name="Alves L.R."/>
            <person name="Arantes O.M.N."/>
            <person name="Balsanelli E."/>
            <person name="Barcellos F.G."/>
            <person name="Baura V.A."/>
            <person name="Binde D.R."/>
            <person name="Campo R.J."/>
            <person name="Chubatsu L.S."/>
            <person name="Chueire L.M.O."/>
            <person name="Ciferri R.R."/>
            <person name="Correa L.C."/>
            <person name="da Conceicao Silva J.L."/>
            <person name="Dabul A.N.G."/>
            <person name="Dambros B.P."/>
            <person name="Faoro H."/>
            <person name="Favetti A."/>
            <person name="Friedermann G."/>
            <person name="Furlaneto M.C."/>
            <person name="Gasques L.S."/>
            <person name="Gimenes C.C.T."/>
            <person name="Gioppo N.M.R."/>
            <person name="Glienke-Blanco C."/>
            <person name="Godoy L.P."/>
            <person name="Guerra M.P."/>
            <person name="Karp S."/>
            <person name="Kava-Cordeiro V."/>
            <person name="Margarido V.P."/>
            <person name="Mathioni S.M."/>
            <person name="Menck-Soares M.A."/>
            <person name="Murace N.K."/>
            <person name="Nicolas M.F."/>
            <person name="Oliveira C.E.C."/>
            <person name="Pagnan N.A.B."/>
            <person name="Pamphile J.A."/>
            <person name="Patussi E.V."/>
            <person name="Pereira L.F.P."/>
            <person name="Pereira-Ferrari L."/>
            <person name="Pinto F.G.S."/>
            <person name="Precoma C."/>
            <person name="Prioli A.J."/>
            <person name="Prioli S.M.A.P."/>
            <person name="Raittz R.T."/>
            <person name="Ramos H.J.O."/>
            <person name="Ribeiro E.M.S.F."/>
            <person name="Rigo L.U."/>
            <person name="Rocha C.L.M.S.C."/>
            <person name="Rocha S.N."/>
            <person name="Santos K."/>
            <person name="Satori D."/>
            <person name="Silva A.G."/>
            <person name="Simao R.C.G."/>
            <person name="Soares M.A.M."/>
            <person name="Souza E.M."/>
            <person name="Steffens M.B.R."/>
            <person name="Steindel M."/>
            <person name="Tadra-Sfeir M.Z."/>
            <person name="Takahashi E.K."/>
            <person name="Torres R.A."/>
            <person name="Valle J.S."/>
            <person name="Vernal J.I."/>
            <person name="Vilas-Boas L.A."/>
            <person name="Watanabe M.A.E."/>
            <person name="Weiss V.A."/>
            <person name="Yates M.A."/>
            <person name="Souza E.M."/>
        </authorList>
    </citation>
    <scope>NUCLEOTIDE SEQUENCE [LARGE SCALE GENOMIC DNA]</scope>
    <source>
        <strain evidence="4 5">SmR1</strain>
    </source>
</reference>
<dbReference type="OrthoDB" id="9770517at2"/>
<dbReference type="Proteomes" id="UP000000329">
    <property type="component" value="Chromosome"/>
</dbReference>
<dbReference type="EMBL" id="CP002039">
    <property type="protein sequence ID" value="ADJ63455.1"/>
    <property type="molecule type" value="Genomic_DNA"/>
</dbReference>
<keyword evidence="5" id="KW-1185">Reference proteome</keyword>
<comment type="subcellular location">
    <subcellularLocation>
        <location evidence="2">Cell membrane</location>
        <topology evidence="2">Lipid-anchor</topology>
    </subcellularLocation>
</comment>
<name>D8ISB1_HERSS</name>